<keyword evidence="3 14" id="KW-0813">Transport</keyword>
<dbReference type="Pfam" id="PF00593">
    <property type="entry name" value="TonB_dep_Rec_b-barrel"/>
    <property type="match status" value="1"/>
</dbReference>
<evidence type="ECO:0000256" key="14">
    <source>
        <dbReference type="PROSITE-ProRule" id="PRU01360"/>
    </source>
</evidence>
<organism evidence="19 20">
    <name type="scientific">Flavobacterium frigoris (strain PS1)</name>
    <dbReference type="NCBI Taxonomy" id="1086011"/>
    <lineage>
        <taxon>Bacteria</taxon>
        <taxon>Pseudomonadati</taxon>
        <taxon>Bacteroidota</taxon>
        <taxon>Flavobacteriia</taxon>
        <taxon>Flavobacteriales</taxon>
        <taxon>Flavobacteriaceae</taxon>
        <taxon>Flavobacterium</taxon>
    </lineage>
</organism>
<feature type="signal peptide" evidence="16">
    <location>
        <begin position="1"/>
        <end position="18"/>
    </location>
</feature>
<sequence length="815" mass="92087">MKLFYILILACYSTILHSQEMASISGQITDKQQQSVYNVNVYIKELKKGIYTDKDGNYKFSQISSADYTIIISAIGFESQIRAIHLSSNQAIRLDIVLQEKVNQLQSVEIIGRKEKSYKNTRSFIGSKTEMALKDVPQAVSYATKELILDQGVTRIGDIVKNFSGVNQNTFYDDIIIRGFRINGSSNTQLLNGMRTSTGFWKQPLVNYLERVEVLKGPASALAGNASPGGVVNRVTKKPLDIKRNSMSFSTGSNNTVRALGDFTGPLNDEKSLLYRINIGYEDAGSFRDLQFDKNIVIAPSISFLPSDKTQLNFDLIYNSSKSRLDRGQSVFKGDLYSAPISLSLSSANDYLNEETYVMTMALNHQFSDNFSFSSSYIRTGYDEDLLEHRSANAYAVNASGEDISDKVAMQVFQRKRKRYIDNLSSFLNYKTNTGALNHNIILGYDYAQQEMPPGGSQLQASGYLNADGTNALNINSAEQFLKDKDKYMLDKNGNPVPNIPHFDLTDRVGSQQLKNMNKYIYKIREFGPDFYNSHGIYVQDNISWKKFKALLGLRYDNYTDKINYKQTDESNVKQHAYLPRIGITYTATKNINLYGTYLQGYEPQMASNMDSTLGGPFDPLESNMIEFGSKTTWFDGKLSGTIALYKIQQKNSLYQKPNSDDLQQIGKEESKGIELDLSGRILDNWNVTASYAYNNSNITEDENGNSSNLQKPNTPKHQGNIWTRYNITNGVFANFGLGMGTNFLTERILQQNSDQTIPRYTLLDAALYYKINNFTLQLNINNISNKEHWVGGYDYIRLFPGTPRNWLLTMGYAF</sequence>
<dbReference type="InterPro" id="IPR037066">
    <property type="entry name" value="Plug_dom_sf"/>
</dbReference>
<dbReference type="STRING" id="1086011.HJ01_01654"/>
<dbReference type="Gene3D" id="2.60.40.1120">
    <property type="entry name" value="Carboxypeptidase-like, regulatory domain"/>
    <property type="match status" value="1"/>
</dbReference>
<keyword evidence="5" id="KW-0410">Iron transport</keyword>
<dbReference type="GO" id="GO:0015891">
    <property type="term" value="P:siderophore transport"/>
    <property type="evidence" value="ECO:0007669"/>
    <property type="project" value="InterPro"/>
</dbReference>
<reference evidence="19 20" key="1">
    <citation type="journal article" date="2014" name="Acta Crystallogr. D">
        <title>Structure-based characterization and antifreeze properties of a hyperactive ice-binding protein from the Antarctic bacterium Flavobacterium frigoris PS1.</title>
        <authorList>
            <person name="Do H."/>
            <person name="Kim S.J."/>
            <person name="Kim H.J."/>
            <person name="Lee J.H."/>
        </authorList>
    </citation>
    <scope>NUCLEOTIDE SEQUENCE [LARGE SCALE GENOMIC DNA]</scope>
    <source>
        <strain evidence="19 20">PS1</strain>
    </source>
</reference>
<dbReference type="InterPro" id="IPR008969">
    <property type="entry name" value="CarboxyPept-like_regulatory"/>
</dbReference>
<dbReference type="GO" id="GO:0009279">
    <property type="term" value="C:cell outer membrane"/>
    <property type="evidence" value="ECO:0007669"/>
    <property type="project" value="UniProtKB-SubCell"/>
</dbReference>
<evidence type="ECO:0000256" key="3">
    <source>
        <dbReference type="ARBA" id="ARBA00022448"/>
    </source>
</evidence>
<keyword evidence="10 15" id="KW-0798">TonB box</keyword>
<keyword evidence="4 14" id="KW-1134">Transmembrane beta strand</keyword>
<keyword evidence="7 16" id="KW-0732">Signal</keyword>
<keyword evidence="9" id="KW-0406">Ion transport</keyword>
<evidence type="ECO:0000256" key="8">
    <source>
        <dbReference type="ARBA" id="ARBA00023004"/>
    </source>
</evidence>
<evidence type="ECO:0000259" key="18">
    <source>
        <dbReference type="Pfam" id="PF07715"/>
    </source>
</evidence>
<dbReference type="RefSeq" id="WP_007137831.1">
    <property type="nucleotide sequence ID" value="NZ_AHKF01000017.1"/>
</dbReference>
<dbReference type="PATRIC" id="fig|1086011.3.peg.1618"/>
<dbReference type="SUPFAM" id="SSF56935">
    <property type="entry name" value="Porins"/>
    <property type="match status" value="1"/>
</dbReference>
<dbReference type="InterPro" id="IPR039426">
    <property type="entry name" value="TonB-dep_rcpt-like"/>
</dbReference>
<comment type="similarity">
    <text evidence="2 14 15">Belongs to the TonB-dependent receptor family.</text>
</comment>
<keyword evidence="8" id="KW-0408">Iron</keyword>
<dbReference type="AlphaFoldDB" id="H7FRA5"/>
<evidence type="ECO:0000256" key="4">
    <source>
        <dbReference type="ARBA" id="ARBA00022452"/>
    </source>
</evidence>
<evidence type="ECO:0000256" key="16">
    <source>
        <dbReference type="SAM" id="SignalP"/>
    </source>
</evidence>
<dbReference type="Gene3D" id="2.40.170.20">
    <property type="entry name" value="TonB-dependent receptor, beta-barrel domain"/>
    <property type="match status" value="1"/>
</dbReference>
<comment type="subcellular location">
    <subcellularLocation>
        <location evidence="1 14">Cell outer membrane</location>
        <topology evidence="1 14">Multi-pass membrane protein</topology>
    </subcellularLocation>
</comment>
<dbReference type="NCBIfam" id="TIGR01783">
    <property type="entry name" value="TonB-siderophor"/>
    <property type="match status" value="1"/>
</dbReference>
<evidence type="ECO:0000313" key="20">
    <source>
        <dbReference type="Proteomes" id="UP000005566"/>
    </source>
</evidence>
<evidence type="ECO:0000256" key="1">
    <source>
        <dbReference type="ARBA" id="ARBA00004571"/>
    </source>
</evidence>
<dbReference type="GO" id="GO:0015344">
    <property type="term" value="F:siderophore uptake transmembrane transporter activity"/>
    <property type="evidence" value="ECO:0007669"/>
    <property type="project" value="TreeGrafter"/>
</dbReference>
<evidence type="ECO:0000256" key="11">
    <source>
        <dbReference type="ARBA" id="ARBA00023136"/>
    </source>
</evidence>
<dbReference type="InterPro" id="IPR036942">
    <property type="entry name" value="Beta-barrel_TonB_sf"/>
</dbReference>
<evidence type="ECO:0000256" key="12">
    <source>
        <dbReference type="ARBA" id="ARBA00023170"/>
    </source>
</evidence>
<dbReference type="InterPro" id="IPR010105">
    <property type="entry name" value="TonB_sidphr_rcpt"/>
</dbReference>
<name>H7FRA5_FLAFP</name>
<proteinExistence type="inferred from homology"/>
<dbReference type="Pfam" id="PF13715">
    <property type="entry name" value="CarbopepD_reg_2"/>
    <property type="match status" value="1"/>
</dbReference>
<dbReference type="eggNOG" id="COG4773">
    <property type="taxonomic scope" value="Bacteria"/>
</dbReference>
<evidence type="ECO:0000256" key="9">
    <source>
        <dbReference type="ARBA" id="ARBA00023065"/>
    </source>
</evidence>
<dbReference type="EMBL" id="AHKF01000017">
    <property type="protein sequence ID" value="EIA08888.1"/>
    <property type="molecule type" value="Genomic_DNA"/>
</dbReference>
<dbReference type="Proteomes" id="UP000005566">
    <property type="component" value="Unassembled WGS sequence"/>
</dbReference>
<keyword evidence="11 14" id="KW-0472">Membrane</keyword>
<accession>H7FRA5</accession>
<gene>
    <name evidence="19" type="ORF">HJ01_01654</name>
</gene>
<dbReference type="CDD" id="cd01347">
    <property type="entry name" value="ligand_gated_channel"/>
    <property type="match status" value="1"/>
</dbReference>
<dbReference type="PANTHER" id="PTHR32552">
    <property type="entry name" value="FERRICHROME IRON RECEPTOR-RELATED"/>
    <property type="match status" value="1"/>
</dbReference>
<evidence type="ECO:0000313" key="19">
    <source>
        <dbReference type="EMBL" id="EIA08888.1"/>
    </source>
</evidence>
<evidence type="ECO:0000256" key="2">
    <source>
        <dbReference type="ARBA" id="ARBA00009810"/>
    </source>
</evidence>
<dbReference type="OrthoDB" id="9775095at2"/>
<dbReference type="Pfam" id="PF07715">
    <property type="entry name" value="Plug"/>
    <property type="match status" value="1"/>
</dbReference>
<dbReference type="InterPro" id="IPR000531">
    <property type="entry name" value="Beta-barrel_TonB"/>
</dbReference>
<keyword evidence="6 14" id="KW-0812">Transmembrane</keyword>
<comment type="caution">
    <text evidence="19">The sequence shown here is derived from an EMBL/GenBank/DDBJ whole genome shotgun (WGS) entry which is preliminary data.</text>
</comment>
<dbReference type="InterPro" id="IPR012910">
    <property type="entry name" value="Plug_dom"/>
</dbReference>
<dbReference type="GO" id="GO:0038023">
    <property type="term" value="F:signaling receptor activity"/>
    <property type="evidence" value="ECO:0007669"/>
    <property type="project" value="InterPro"/>
</dbReference>
<keyword evidence="20" id="KW-1185">Reference proteome</keyword>
<dbReference type="SUPFAM" id="SSF49464">
    <property type="entry name" value="Carboxypeptidase regulatory domain-like"/>
    <property type="match status" value="1"/>
</dbReference>
<evidence type="ECO:0000256" key="15">
    <source>
        <dbReference type="RuleBase" id="RU003357"/>
    </source>
</evidence>
<evidence type="ECO:0000259" key="17">
    <source>
        <dbReference type="Pfam" id="PF00593"/>
    </source>
</evidence>
<dbReference type="PROSITE" id="PS52016">
    <property type="entry name" value="TONB_DEPENDENT_REC_3"/>
    <property type="match status" value="1"/>
</dbReference>
<feature type="chain" id="PRO_5003609626" evidence="16">
    <location>
        <begin position="19"/>
        <end position="815"/>
    </location>
</feature>
<evidence type="ECO:0000256" key="13">
    <source>
        <dbReference type="ARBA" id="ARBA00023237"/>
    </source>
</evidence>
<keyword evidence="12 19" id="KW-0675">Receptor</keyword>
<feature type="domain" description="TonB-dependent receptor plug" evidence="18">
    <location>
        <begin position="133"/>
        <end position="231"/>
    </location>
</feature>
<evidence type="ECO:0000256" key="6">
    <source>
        <dbReference type="ARBA" id="ARBA00022692"/>
    </source>
</evidence>
<keyword evidence="13 14" id="KW-0998">Cell outer membrane</keyword>
<protein>
    <submittedName>
        <fullName evidence="19">TonB-dependent siderophore receptor</fullName>
    </submittedName>
</protein>
<evidence type="ECO:0000256" key="7">
    <source>
        <dbReference type="ARBA" id="ARBA00022729"/>
    </source>
</evidence>
<evidence type="ECO:0000256" key="5">
    <source>
        <dbReference type="ARBA" id="ARBA00022496"/>
    </source>
</evidence>
<dbReference type="PANTHER" id="PTHR32552:SF68">
    <property type="entry name" value="FERRICHROME OUTER MEMBRANE TRANSPORTER_PHAGE RECEPTOR"/>
    <property type="match status" value="1"/>
</dbReference>
<evidence type="ECO:0000256" key="10">
    <source>
        <dbReference type="ARBA" id="ARBA00023077"/>
    </source>
</evidence>
<feature type="domain" description="TonB-dependent receptor-like beta-barrel" evidence="17">
    <location>
        <begin position="308"/>
        <end position="784"/>
    </location>
</feature>
<dbReference type="Gene3D" id="2.170.130.10">
    <property type="entry name" value="TonB-dependent receptor, plug domain"/>
    <property type="match status" value="1"/>
</dbReference>